<organism evidence="2 3">
    <name type="scientific">Rhizophagus irregularis</name>
    <dbReference type="NCBI Taxonomy" id="588596"/>
    <lineage>
        <taxon>Eukaryota</taxon>
        <taxon>Fungi</taxon>
        <taxon>Fungi incertae sedis</taxon>
        <taxon>Mucoromycota</taxon>
        <taxon>Glomeromycotina</taxon>
        <taxon>Glomeromycetes</taxon>
        <taxon>Glomerales</taxon>
        <taxon>Glomeraceae</taxon>
        <taxon>Rhizophagus</taxon>
    </lineage>
</organism>
<dbReference type="EMBL" id="LLXJ01003545">
    <property type="protein sequence ID" value="PKB96920.1"/>
    <property type="molecule type" value="Genomic_DNA"/>
</dbReference>
<name>A0A2I1ES38_9GLOM</name>
<feature type="compositionally biased region" description="Basic and acidic residues" evidence="1">
    <location>
        <begin position="25"/>
        <end position="42"/>
    </location>
</feature>
<protein>
    <submittedName>
        <fullName evidence="2">Uncharacterized protein</fullName>
    </submittedName>
</protein>
<evidence type="ECO:0000313" key="3">
    <source>
        <dbReference type="Proteomes" id="UP000232722"/>
    </source>
</evidence>
<comment type="caution">
    <text evidence="2">The sequence shown here is derived from an EMBL/GenBank/DDBJ whole genome shotgun (WGS) entry which is preliminary data.</text>
</comment>
<sequence>MIMIGGWVTKDSNDKKPSKNKTMKIKKEGNDNEENNRTDIEEEKKYSKEFTKLYTELSQVEMGQVNGIEEEYENEIYRIDKKLYWIKPILYRFSSSN</sequence>
<dbReference type="Proteomes" id="UP000232722">
    <property type="component" value="Unassembled WGS sequence"/>
</dbReference>
<dbReference type="VEuPathDB" id="FungiDB:RhiirFUN_011452"/>
<feature type="region of interest" description="Disordered" evidence="1">
    <location>
        <begin position="1"/>
        <end position="42"/>
    </location>
</feature>
<dbReference type="AlphaFoldDB" id="A0A2I1ES38"/>
<accession>A0A2I1ES38</accession>
<reference evidence="2 3" key="1">
    <citation type="submission" date="2016-04" db="EMBL/GenBank/DDBJ databases">
        <title>Genome analyses suggest a sexual origin of heterokaryosis in a supposedly ancient asexual fungus.</title>
        <authorList>
            <person name="Ropars J."/>
            <person name="Sedzielewska K."/>
            <person name="Noel J."/>
            <person name="Charron P."/>
            <person name="Farinelli L."/>
            <person name="Marton T."/>
            <person name="Kruger M."/>
            <person name="Pelin A."/>
            <person name="Brachmann A."/>
            <person name="Corradi N."/>
        </authorList>
    </citation>
    <scope>NUCLEOTIDE SEQUENCE [LARGE SCALE GENOMIC DNA]</scope>
    <source>
        <strain evidence="2 3">A5</strain>
    </source>
</reference>
<gene>
    <name evidence="2" type="ORF">RhiirA5_434026</name>
</gene>
<reference evidence="2 3" key="2">
    <citation type="submission" date="2017-09" db="EMBL/GenBank/DDBJ databases">
        <title>Extensive intraspecific genome diversity in a model arbuscular mycorrhizal fungus.</title>
        <authorList>
            <person name="Chen E.C."/>
            <person name="Morin E."/>
            <person name="Beaudet D."/>
            <person name="Noel J."/>
            <person name="Ndikumana S."/>
            <person name="Charron P."/>
            <person name="St-Onge C."/>
            <person name="Giorgi J."/>
            <person name="Grigoriev I.V."/>
            <person name="Roux C."/>
            <person name="Martin F.M."/>
            <person name="Corradi N."/>
        </authorList>
    </citation>
    <scope>NUCLEOTIDE SEQUENCE [LARGE SCALE GENOMIC DNA]</scope>
    <source>
        <strain evidence="2 3">A5</strain>
    </source>
</reference>
<evidence type="ECO:0000313" key="2">
    <source>
        <dbReference type="EMBL" id="PKB96920.1"/>
    </source>
</evidence>
<evidence type="ECO:0000256" key="1">
    <source>
        <dbReference type="SAM" id="MobiDB-lite"/>
    </source>
</evidence>
<dbReference type="VEuPathDB" id="FungiDB:RhiirA1_454974"/>
<proteinExistence type="predicted"/>
<dbReference type="OrthoDB" id="10363438at2759"/>